<proteinExistence type="predicted"/>
<feature type="region of interest" description="Disordered" evidence="1">
    <location>
        <begin position="70"/>
        <end position="91"/>
    </location>
</feature>
<keyword evidence="3" id="KW-1185">Reference proteome</keyword>
<organism evidence="2 3">
    <name type="scientific">Eumeta variegata</name>
    <name type="common">Bagworm moth</name>
    <name type="synonym">Eumeta japonica</name>
    <dbReference type="NCBI Taxonomy" id="151549"/>
    <lineage>
        <taxon>Eukaryota</taxon>
        <taxon>Metazoa</taxon>
        <taxon>Ecdysozoa</taxon>
        <taxon>Arthropoda</taxon>
        <taxon>Hexapoda</taxon>
        <taxon>Insecta</taxon>
        <taxon>Pterygota</taxon>
        <taxon>Neoptera</taxon>
        <taxon>Endopterygota</taxon>
        <taxon>Lepidoptera</taxon>
        <taxon>Glossata</taxon>
        <taxon>Ditrysia</taxon>
        <taxon>Tineoidea</taxon>
        <taxon>Psychidae</taxon>
        <taxon>Oiketicinae</taxon>
        <taxon>Eumeta</taxon>
    </lineage>
</organism>
<dbReference type="Proteomes" id="UP000299102">
    <property type="component" value="Unassembled WGS sequence"/>
</dbReference>
<dbReference type="EMBL" id="BGZK01001160">
    <property type="protein sequence ID" value="GBP72913.1"/>
    <property type="molecule type" value="Genomic_DNA"/>
</dbReference>
<name>A0A4C1YC19_EUMVA</name>
<evidence type="ECO:0000256" key="1">
    <source>
        <dbReference type="SAM" id="MobiDB-lite"/>
    </source>
</evidence>
<accession>A0A4C1YC19</accession>
<sequence>MLNYCTPFTLQPAARPGGTTIDADMVATIPRRDVLWEAQSESDNGSSVLGGVTLHAKGNAFEQSALDPRHITAGGSKSKSPSPIMKRSRKRQTVTIFPQGETRLVTPAGAGIHHIYGAVDCGKGHESLSKIRETEVEQTAGAGRRGSNIPLSFYGAVRAAGRLRSVRVCLYYSPLGASTDGDC</sequence>
<gene>
    <name evidence="2" type="ORF">EVAR_63474_1</name>
</gene>
<dbReference type="AlphaFoldDB" id="A0A4C1YC19"/>
<evidence type="ECO:0000313" key="3">
    <source>
        <dbReference type="Proteomes" id="UP000299102"/>
    </source>
</evidence>
<evidence type="ECO:0000313" key="2">
    <source>
        <dbReference type="EMBL" id="GBP72913.1"/>
    </source>
</evidence>
<reference evidence="2 3" key="1">
    <citation type="journal article" date="2019" name="Commun. Biol.">
        <title>The bagworm genome reveals a unique fibroin gene that provides high tensile strength.</title>
        <authorList>
            <person name="Kono N."/>
            <person name="Nakamura H."/>
            <person name="Ohtoshi R."/>
            <person name="Tomita M."/>
            <person name="Numata K."/>
            <person name="Arakawa K."/>
        </authorList>
    </citation>
    <scope>NUCLEOTIDE SEQUENCE [LARGE SCALE GENOMIC DNA]</scope>
</reference>
<protein>
    <submittedName>
        <fullName evidence="2">Uncharacterized protein</fullName>
    </submittedName>
</protein>
<comment type="caution">
    <text evidence="2">The sequence shown here is derived from an EMBL/GenBank/DDBJ whole genome shotgun (WGS) entry which is preliminary data.</text>
</comment>